<dbReference type="KEGG" id="aup:AsAng_0055420"/>
<protein>
    <submittedName>
        <fullName evidence="2">Alginate export family protein</fullName>
    </submittedName>
</protein>
<proteinExistence type="predicted"/>
<dbReference type="Proteomes" id="UP001060919">
    <property type="component" value="Chromosome"/>
</dbReference>
<dbReference type="EMBL" id="AP026867">
    <property type="protein sequence ID" value="BDS14760.1"/>
    <property type="molecule type" value="Genomic_DNA"/>
</dbReference>
<reference evidence="2" key="1">
    <citation type="submission" date="2022-09" db="EMBL/GenBank/DDBJ databases">
        <title>Aureispira anguillicida sp. nov., isolated from Leptocephalus of Japanese eel Anguilla japonica.</title>
        <authorList>
            <person name="Yuasa K."/>
            <person name="Mekata T."/>
            <person name="Ikunari K."/>
        </authorList>
    </citation>
    <scope>NUCLEOTIDE SEQUENCE</scope>
    <source>
        <strain evidence="2">EL160426</strain>
    </source>
</reference>
<dbReference type="RefSeq" id="WP_264789969.1">
    <property type="nucleotide sequence ID" value="NZ_AP026867.1"/>
</dbReference>
<gene>
    <name evidence="2" type="ORF">AsAng_0055420</name>
</gene>
<dbReference type="InterPro" id="IPR025388">
    <property type="entry name" value="Alginate_export_dom"/>
</dbReference>
<evidence type="ECO:0000313" key="3">
    <source>
        <dbReference type="Proteomes" id="UP001060919"/>
    </source>
</evidence>
<evidence type="ECO:0000259" key="1">
    <source>
        <dbReference type="Pfam" id="PF13372"/>
    </source>
</evidence>
<sequence length="450" mass="50180">MSNLIRNSFVGLFVLFMFPIISQGQTLHISGEVRPRAEYRHGYKSLADSAQKPAFYIDQRTRLTIGFDYKMIETKLVIQDVRTWGSQPQLVVADGNMTSIHEAWGRVYFHKNFSMKLGRQEISYDDHRIFGNVGWAQQARSHDAIVLMYQDSLMQIHGGFAYNQNAPSLKGTIYTVPKSYKTFQYLWAHRKFGPLSASLLFLNNGKQVVDINNNVYLDSAGYGRTHFTQTIGARLSFKKAGLTANLAGYYQGGREADTLNTLGTLVSAYYLGADVKYTLAKKYTIGIGAELLSGNNTVVDSSNNNPINTNNAFNPLYGTNHKFNGFMDYFYVGNHIANVGLVDLFLTFKAKIGKGFVGLHGHFFLSNGLLADPSDQTQAVLPYLGTELDFFGGYKINKWTAVKLGYSQLFGSPSMVALKGGNIRATSNWAWLMITINPSATISLKKKQDL</sequence>
<dbReference type="InterPro" id="IPR053728">
    <property type="entry name" value="Alginate_Permeability_Chnl"/>
</dbReference>
<dbReference type="Pfam" id="PF13372">
    <property type="entry name" value="Alginate_exp"/>
    <property type="match status" value="1"/>
</dbReference>
<dbReference type="Gene3D" id="2.40.160.100">
    <property type="match status" value="1"/>
</dbReference>
<evidence type="ECO:0000313" key="2">
    <source>
        <dbReference type="EMBL" id="BDS14760.1"/>
    </source>
</evidence>
<organism evidence="2 3">
    <name type="scientific">Aureispira anguillae</name>
    <dbReference type="NCBI Taxonomy" id="2864201"/>
    <lineage>
        <taxon>Bacteria</taxon>
        <taxon>Pseudomonadati</taxon>
        <taxon>Bacteroidota</taxon>
        <taxon>Saprospiria</taxon>
        <taxon>Saprospirales</taxon>
        <taxon>Saprospiraceae</taxon>
        <taxon>Aureispira</taxon>
    </lineage>
</organism>
<name>A0A915YKI0_9BACT</name>
<dbReference type="AlphaFoldDB" id="A0A915YKI0"/>
<feature type="domain" description="Alginate export" evidence="1">
    <location>
        <begin position="76"/>
        <end position="409"/>
    </location>
</feature>
<accession>A0A915YKI0</accession>
<keyword evidence="3" id="KW-1185">Reference proteome</keyword>